<keyword evidence="3" id="KW-1185">Reference proteome</keyword>
<evidence type="ECO:0000313" key="3">
    <source>
        <dbReference type="Proteomes" id="UP001499987"/>
    </source>
</evidence>
<feature type="region of interest" description="Disordered" evidence="1">
    <location>
        <begin position="309"/>
        <end position="331"/>
    </location>
</feature>
<reference evidence="2 3" key="1">
    <citation type="journal article" date="2019" name="Int. J. Syst. Evol. Microbiol.">
        <title>The Global Catalogue of Microorganisms (GCM) 10K type strain sequencing project: providing services to taxonomists for standard genome sequencing and annotation.</title>
        <authorList>
            <consortium name="The Broad Institute Genomics Platform"/>
            <consortium name="The Broad Institute Genome Sequencing Center for Infectious Disease"/>
            <person name="Wu L."/>
            <person name="Ma J."/>
        </authorList>
    </citation>
    <scope>NUCLEOTIDE SEQUENCE [LARGE SCALE GENOMIC DNA]</scope>
    <source>
        <strain evidence="2 3">JCM 13002</strain>
    </source>
</reference>
<protein>
    <submittedName>
        <fullName evidence="2">Nitroreductase family protein</fullName>
    </submittedName>
</protein>
<dbReference type="EMBL" id="BAAALD010000006">
    <property type="protein sequence ID" value="GAA1072598.1"/>
    <property type="molecule type" value="Genomic_DNA"/>
</dbReference>
<comment type="caution">
    <text evidence="2">The sequence shown here is derived from an EMBL/GenBank/DDBJ whole genome shotgun (WGS) entry which is preliminary data.</text>
</comment>
<dbReference type="SUPFAM" id="SSF55469">
    <property type="entry name" value="FMN-dependent nitroreductase-like"/>
    <property type="match status" value="2"/>
</dbReference>
<dbReference type="PANTHER" id="PTHR23026:SF123">
    <property type="entry name" value="NAD(P)H NITROREDUCTASE RV3131-RELATED"/>
    <property type="match status" value="1"/>
</dbReference>
<evidence type="ECO:0000256" key="1">
    <source>
        <dbReference type="SAM" id="MobiDB-lite"/>
    </source>
</evidence>
<evidence type="ECO:0000313" key="2">
    <source>
        <dbReference type="EMBL" id="GAA1072598.1"/>
    </source>
</evidence>
<dbReference type="Gene3D" id="3.40.109.10">
    <property type="entry name" value="NADH Oxidase"/>
    <property type="match status" value="1"/>
</dbReference>
<dbReference type="InterPro" id="IPR050627">
    <property type="entry name" value="Nitroreductase/BluB"/>
</dbReference>
<organism evidence="2 3">
    <name type="scientific">Kitasatospora arboriphila</name>
    <dbReference type="NCBI Taxonomy" id="258052"/>
    <lineage>
        <taxon>Bacteria</taxon>
        <taxon>Bacillati</taxon>
        <taxon>Actinomycetota</taxon>
        <taxon>Actinomycetes</taxon>
        <taxon>Kitasatosporales</taxon>
        <taxon>Streptomycetaceae</taxon>
        <taxon>Kitasatospora</taxon>
    </lineage>
</organism>
<feature type="compositionally biased region" description="Acidic residues" evidence="1">
    <location>
        <begin position="322"/>
        <end position="331"/>
    </location>
</feature>
<dbReference type="Proteomes" id="UP001499987">
    <property type="component" value="Unassembled WGS sequence"/>
</dbReference>
<dbReference type="InterPro" id="IPR000415">
    <property type="entry name" value="Nitroreductase-like"/>
</dbReference>
<dbReference type="PANTHER" id="PTHR23026">
    <property type="entry name" value="NADPH NITROREDUCTASE"/>
    <property type="match status" value="1"/>
</dbReference>
<gene>
    <name evidence="2" type="ORF">GCM10009663_10340</name>
</gene>
<proteinExistence type="predicted"/>
<sequence length="331" mass="35981">MSTVALDAAALETLVSAAVAAPSIHNSQPWHFKLRPETSTLEVRAVGERKLPQTDPRGQALYVSVGAAVFNLRVAARHLGWAPEVRMLPDPAEPDLLAAVELDRPALVTLPSTAELYGAIWHRHTIRTPFTGPPVPAVVLADLVAAARAEETTLDIPGPEETERLLHLTAEAERTNTTDIGRRIESRAWIQEPGGPPLGIPRRALGPQDAAGHLPMRDFSAIDPADHLPPAAFETHPCIAVLATHQDRPVDWLRAGLALQHVLLVATVHQVRASMLHQALEWPHERWATRDPSQGPGCVQMILRLGYGPEGAPTPRLPLTDSIDEDETEHL</sequence>
<name>A0ABN1TBC7_9ACTN</name>
<accession>A0ABN1TBC7</accession>
<dbReference type="RefSeq" id="WP_344622278.1">
    <property type="nucleotide sequence ID" value="NZ_BAAALD010000006.1"/>
</dbReference>
<dbReference type="NCBIfam" id="NF047509">
    <property type="entry name" value="Rv3131_FMN_oxido"/>
    <property type="match status" value="1"/>
</dbReference>